<dbReference type="NCBIfam" id="NF033592">
    <property type="entry name" value="transpos_IS4_1"/>
    <property type="match status" value="1"/>
</dbReference>
<dbReference type="AlphaFoldDB" id="A0A2Z6V3E1"/>
<proteinExistence type="inferred from homology"/>
<comment type="caution">
    <text evidence="6">The sequence shown here is derived from an EMBL/GenBank/DDBJ whole genome shotgun (WGS) entry which is preliminary data.</text>
</comment>
<dbReference type="RefSeq" id="WP_110579901.1">
    <property type="nucleotide sequence ID" value="NZ_BDSG01000087.1"/>
</dbReference>
<dbReference type="InterPro" id="IPR047952">
    <property type="entry name" value="Transpos_IS4"/>
</dbReference>
<dbReference type="PANTHER" id="PTHR33258">
    <property type="entry name" value="TRANSPOSASE INSL FOR INSERTION SEQUENCE ELEMENT IS186A-RELATED"/>
    <property type="match status" value="1"/>
</dbReference>
<dbReference type="InterPro" id="IPR002559">
    <property type="entry name" value="Transposase_11"/>
</dbReference>
<dbReference type="PROSITE" id="PS51257">
    <property type="entry name" value="PROKAR_LIPOPROTEIN"/>
    <property type="match status" value="1"/>
</dbReference>
<protein>
    <recommendedName>
        <fullName evidence="5">Transposase IS4-like domain-containing protein</fullName>
    </recommendedName>
</protein>
<comment type="similarity">
    <text evidence="1">Belongs to the transposase 11 family.</text>
</comment>
<evidence type="ECO:0000259" key="5">
    <source>
        <dbReference type="Pfam" id="PF01609"/>
    </source>
</evidence>
<dbReference type="Proteomes" id="UP000248272">
    <property type="component" value="Unassembled WGS sequence"/>
</dbReference>
<dbReference type="GO" id="GO:0004803">
    <property type="term" value="F:transposase activity"/>
    <property type="evidence" value="ECO:0007669"/>
    <property type="project" value="InterPro"/>
</dbReference>
<name>A0A2Z6V3E1_MICAE</name>
<evidence type="ECO:0000313" key="7">
    <source>
        <dbReference type="Proteomes" id="UP000248272"/>
    </source>
</evidence>
<evidence type="ECO:0000256" key="3">
    <source>
        <dbReference type="ARBA" id="ARBA00023125"/>
    </source>
</evidence>
<evidence type="ECO:0000256" key="4">
    <source>
        <dbReference type="ARBA" id="ARBA00023172"/>
    </source>
</evidence>
<dbReference type="Pfam" id="PF01609">
    <property type="entry name" value="DDE_Tnp_1"/>
    <property type="match status" value="1"/>
</dbReference>
<evidence type="ECO:0000313" key="6">
    <source>
        <dbReference type="EMBL" id="GBL11670.1"/>
    </source>
</evidence>
<dbReference type="EMBL" id="BDSG01000087">
    <property type="protein sequence ID" value="GBL11670.1"/>
    <property type="molecule type" value="Genomic_DNA"/>
</dbReference>
<dbReference type="PANTHER" id="PTHR33258:SF1">
    <property type="entry name" value="TRANSPOSASE INSL FOR INSERTION SEQUENCE ELEMENT IS186A-RELATED"/>
    <property type="match status" value="1"/>
</dbReference>
<dbReference type="GO" id="GO:0003677">
    <property type="term" value="F:DNA binding"/>
    <property type="evidence" value="ECO:0007669"/>
    <property type="project" value="UniProtKB-KW"/>
</dbReference>
<keyword evidence="2" id="KW-0815">Transposition</keyword>
<dbReference type="InterPro" id="IPR012337">
    <property type="entry name" value="RNaseH-like_sf"/>
</dbReference>
<dbReference type="Gene3D" id="3.90.350.10">
    <property type="entry name" value="Transposase Inhibitor Protein From Tn5, Chain A, domain 1"/>
    <property type="match status" value="1"/>
</dbReference>
<gene>
    <name evidence="6" type="ORF">MSj_03178</name>
</gene>
<accession>A0A2Z6V3E1</accession>
<evidence type="ECO:0000256" key="2">
    <source>
        <dbReference type="ARBA" id="ARBA00022578"/>
    </source>
</evidence>
<organism evidence="6 7">
    <name type="scientific">Microcystis aeruginosa Sj</name>
    <dbReference type="NCBI Taxonomy" id="1979544"/>
    <lineage>
        <taxon>Bacteria</taxon>
        <taxon>Bacillati</taxon>
        <taxon>Cyanobacteriota</taxon>
        <taxon>Cyanophyceae</taxon>
        <taxon>Oscillatoriophycideae</taxon>
        <taxon>Chroococcales</taxon>
        <taxon>Microcystaceae</taxon>
        <taxon>Microcystis</taxon>
    </lineage>
</organism>
<feature type="domain" description="Transposase IS4-like" evidence="5">
    <location>
        <begin position="100"/>
        <end position="296"/>
    </location>
</feature>
<sequence length="338" mass="39028">MLTIFPKLMKELLKPLPKNDYPALSTFTFVSCWIGFALDKSIVSMRDLSARLKMQGINVNTSTFSKASKIRETEPFEKIINKLNKSLVNKKGKEAAQALFPIDSTIISLTSKLLWTKGWHQVKLFCGINSITTEVGGIVINFGQGHDSKEGKKTIEEIPVNGVGVMDRGFSSNERIRKLLEKKDKHFVLRVKNDMKLEMLENGQSKLGAEKREVEVRIVEFCDLESKSEFRIATDLPLEGEGGVSNEEIAEMYRQRWQIELLWKFLKMHLKLDRLITKNERGIRIQIYSCIIAYLILQLIDIEEVFGKSLLDKLRYLQSFMCQHISYVHWFRKIVYSI</sequence>
<dbReference type="GO" id="GO:0006313">
    <property type="term" value="P:DNA transposition"/>
    <property type="evidence" value="ECO:0007669"/>
    <property type="project" value="InterPro"/>
</dbReference>
<keyword evidence="3" id="KW-0238">DNA-binding</keyword>
<evidence type="ECO:0000256" key="1">
    <source>
        <dbReference type="ARBA" id="ARBA00010075"/>
    </source>
</evidence>
<keyword evidence="4" id="KW-0233">DNA recombination</keyword>
<reference evidence="6 7" key="1">
    <citation type="journal article" date="2018" name="Front. Microbiol.">
        <title>Adaptation of the Freshwater Bloom-Forming Cyanobacterium Microcystis aeruginosa to Brackish Water Is Driven by Recent Horizontal Transfer of Sucrose Genes.</title>
        <authorList>
            <person name="Tanabe Y."/>
            <person name="Hodoki Y."/>
            <person name="Sano T."/>
            <person name="Tada K."/>
            <person name="Watanabe M.M."/>
        </authorList>
    </citation>
    <scope>NUCLEOTIDE SEQUENCE [LARGE SCALE GENOMIC DNA]</scope>
    <source>
        <strain evidence="6 7">Sj</strain>
    </source>
</reference>
<dbReference type="SUPFAM" id="SSF53098">
    <property type="entry name" value="Ribonuclease H-like"/>
    <property type="match status" value="1"/>
</dbReference>